<proteinExistence type="predicted"/>
<keyword evidence="2" id="KW-1185">Reference proteome</keyword>
<dbReference type="OrthoDB" id="2745718at2759"/>
<dbReference type="EMBL" id="MU129018">
    <property type="protein sequence ID" value="KAF9510328.1"/>
    <property type="molecule type" value="Genomic_DNA"/>
</dbReference>
<evidence type="ECO:0000313" key="2">
    <source>
        <dbReference type="Proteomes" id="UP000886523"/>
    </source>
</evidence>
<comment type="caution">
    <text evidence="1">The sequence shown here is derived from an EMBL/GenBank/DDBJ whole genome shotgun (WGS) entry which is preliminary data.</text>
</comment>
<protein>
    <submittedName>
        <fullName evidence="1">Uncharacterized protein</fullName>
    </submittedName>
</protein>
<sequence>MCIQLPSLSRGVPLRTWTLKFEFCFDQAEIDPTNNLLVVLPRRVSCVHMHCALFCCYNLSRIYRAPGSLTDPHHSALYLRTLSDGTPHPRAASPILFPTFTLAQARNYIIRVMGPLLGILSFESSGKLEIWNWTTCQKITTLGRDGFRRTWHSFEFSSTTSFLFAVDETIQVYEIPVGSPGAHPPMPRFTCRI</sequence>
<dbReference type="Proteomes" id="UP000886523">
    <property type="component" value="Unassembled WGS sequence"/>
</dbReference>
<accession>A0A9P6AQV4</accession>
<name>A0A9P6AQV4_9AGAM</name>
<gene>
    <name evidence="1" type="ORF">BS47DRAFT_88645</name>
</gene>
<reference evidence="1" key="1">
    <citation type="journal article" date="2020" name="Nat. Commun.">
        <title>Large-scale genome sequencing of mycorrhizal fungi provides insights into the early evolution of symbiotic traits.</title>
        <authorList>
            <person name="Miyauchi S."/>
            <person name="Kiss E."/>
            <person name="Kuo A."/>
            <person name="Drula E."/>
            <person name="Kohler A."/>
            <person name="Sanchez-Garcia M."/>
            <person name="Morin E."/>
            <person name="Andreopoulos B."/>
            <person name="Barry K.W."/>
            <person name="Bonito G."/>
            <person name="Buee M."/>
            <person name="Carver A."/>
            <person name="Chen C."/>
            <person name="Cichocki N."/>
            <person name="Clum A."/>
            <person name="Culley D."/>
            <person name="Crous P.W."/>
            <person name="Fauchery L."/>
            <person name="Girlanda M."/>
            <person name="Hayes R.D."/>
            <person name="Keri Z."/>
            <person name="LaButti K."/>
            <person name="Lipzen A."/>
            <person name="Lombard V."/>
            <person name="Magnuson J."/>
            <person name="Maillard F."/>
            <person name="Murat C."/>
            <person name="Nolan M."/>
            <person name="Ohm R.A."/>
            <person name="Pangilinan J."/>
            <person name="Pereira M.F."/>
            <person name="Perotto S."/>
            <person name="Peter M."/>
            <person name="Pfister S."/>
            <person name="Riley R."/>
            <person name="Sitrit Y."/>
            <person name="Stielow J.B."/>
            <person name="Szollosi G."/>
            <person name="Zifcakova L."/>
            <person name="Stursova M."/>
            <person name="Spatafora J.W."/>
            <person name="Tedersoo L."/>
            <person name="Vaario L.M."/>
            <person name="Yamada A."/>
            <person name="Yan M."/>
            <person name="Wang P."/>
            <person name="Xu J."/>
            <person name="Bruns T."/>
            <person name="Baldrian P."/>
            <person name="Vilgalys R."/>
            <person name="Dunand C."/>
            <person name="Henrissat B."/>
            <person name="Grigoriev I.V."/>
            <person name="Hibbett D."/>
            <person name="Nagy L.G."/>
            <person name="Martin F.M."/>
        </authorList>
    </citation>
    <scope>NUCLEOTIDE SEQUENCE</scope>
    <source>
        <strain evidence="1">UP504</strain>
    </source>
</reference>
<evidence type="ECO:0000313" key="1">
    <source>
        <dbReference type="EMBL" id="KAF9510328.1"/>
    </source>
</evidence>
<organism evidence="1 2">
    <name type="scientific">Hydnum rufescens UP504</name>
    <dbReference type="NCBI Taxonomy" id="1448309"/>
    <lineage>
        <taxon>Eukaryota</taxon>
        <taxon>Fungi</taxon>
        <taxon>Dikarya</taxon>
        <taxon>Basidiomycota</taxon>
        <taxon>Agaricomycotina</taxon>
        <taxon>Agaricomycetes</taxon>
        <taxon>Cantharellales</taxon>
        <taxon>Hydnaceae</taxon>
        <taxon>Hydnum</taxon>
    </lineage>
</organism>
<dbReference type="AlphaFoldDB" id="A0A9P6AQV4"/>